<evidence type="ECO:0000256" key="1">
    <source>
        <dbReference type="ARBA" id="ARBA00022723"/>
    </source>
</evidence>
<gene>
    <name evidence="9" type="ORF">GDO54_008782</name>
</gene>
<evidence type="ECO:0000313" key="9">
    <source>
        <dbReference type="EMBL" id="DBA28411.1"/>
    </source>
</evidence>
<dbReference type="PROSITE" id="PS50950">
    <property type="entry name" value="ZF_THAP"/>
    <property type="match status" value="2"/>
</dbReference>
<evidence type="ECO:0000256" key="3">
    <source>
        <dbReference type="ARBA" id="ARBA00022833"/>
    </source>
</evidence>
<evidence type="ECO:0000256" key="4">
    <source>
        <dbReference type="ARBA" id="ARBA00023125"/>
    </source>
</evidence>
<dbReference type="SUPFAM" id="SSF57716">
    <property type="entry name" value="Glucocorticoid receptor-like (DNA-binding domain)"/>
    <property type="match status" value="2"/>
</dbReference>
<name>A0AAV3AAX2_PYXAD</name>
<dbReference type="AlphaFoldDB" id="A0AAV3AAX2"/>
<dbReference type="PANTHER" id="PTHR46927:SF3">
    <property type="entry name" value="THAP-TYPE DOMAIN-CONTAINING PROTEIN"/>
    <property type="match status" value="1"/>
</dbReference>
<feature type="coiled-coil region" evidence="6">
    <location>
        <begin position="261"/>
        <end position="295"/>
    </location>
</feature>
<feature type="domain" description="THAP-type" evidence="8">
    <location>
        <begin position="132"/>
        <end position="214"/>
    </location>
</feature>
<protein>
    <recommendedName>
        <fullName evidence="8">THAP-type domain-containing protein</fullName>
    </recommendedName>
</protein>
<sequence>MCRFPLNDPELLSKWIVAVHRKYWKPSTSSRICSDHFTDKDYLLCPDAKDPQLRHDAVPSIFNRDPKWKHPISNTTEDQTEQKEGHTETSNNNALPEISTESFVDELEEIRKNVLSSGQMQQVKHGPVEKDLPTTCVVYGCNNTFIKGCRKHFFRFPLKNPEQLYKWIQAVRTTQWKPSAFSRICSDHFKDKDYIFQPGIKVPRLHANAVPFACKEKRSTSNNLRTESVRSEQFATTHRPADHTYSALLNAVVIPHCKPDTMKLKKKVRTLQRQIQRQRHTIKKLSEIIAQLRKNKDFCSISSLVV</sequence>
<keyword evidence="4 5" id="KW-0238">DNA-binding</keyword>
<dbReference type="InterPro" id="IPR052224">
    <property type="entry name" value="THAP_domain_protein"/>
</dbReference>
<accession>A0AAV3AAX2</accession>
<dbReference type="PANTHER" id="PTHR46927">
    <property type="entry name" value="AGAP005574-PA"/>
    <property type="match status" value="1"/>
</dbReference>
<dbReference type="SMART" id="SM00692">
    <property type="entry name" value="DM3"/>
    <property type="match status" value="2"/>
</dbReference>
<reference evidence="9" key="1">
    <citation type="thesis" date="2020" institute="ProQuest LLC" country="789 East Eisenhower Parkway, Ann Arbor, MI, USA">
        <title>Comparative Genomics and Chromosome Evolution.</title>
        <authorList>
            <person name="Mudd A.B."/>
        </authorList>
    </citation>
    <scope>NUCLEOTIDE SEQUENCE</scope>
    <source>
        <strain evidence="9">1538</strain>
        <tissue evidence="9">Blood</tissue>
    </source>
</reference>
<evidence type="ECO:0000256" key="5">
    <source>
        <dbReference type="PROSITE-ProRule" id="PRU00309"/>
    </source>
</evidence>
<keyword evidence="1" id="KW-0479">Metal-binding</keyword>
<comment type="caution">
    <text evidence="9">The sequence shown here is derived from an EMBL/GenBank/DDBJ whole genome shotgun (WGS) entry which is preliminary data.</text>
</comment>
<keyword evidence="6" id="KW-0175">Coiled coil</keyword>
<dbReference type="InterPro" id="IPR038441">
    <property type="entry name" value="THAP_Znf_sf"/>
</dbReference>
<dbReference type="GO" id="GO:0003677">
    <property type="term" value="F:DNA binding"/>
    <property type="evidence" value="ECO:0007669"/>
    <property type="project" value="UniProtKB-UniRule"/>
</dbReference>
<evidence type="ECO:0000256" key="7">
    <source>
        <dbReference type="SAM" id="MobiDB-lite"/>
    </source>
</evidence>
<dbReference type="GO" id="GO:0008270">
    <property type="term" value="F:zinc ion binding"/>
    <property type="evidence" value="ECO:0007669"/>
    <property type="project" value="UniProtKB-KW"/>
</dbReference>
<keyword evidence="3" id="KW-0862">Zinc</keyword>
<evidence type="ECO:0000256" key="2">
    <source>
        <dbReference type="ARBA" id="ARBA00022771"/>
    </source>
</evidence>
<evidence type="ECO:0000313" key="10">
    <source>
        <dbReference type="Proteomes" id="UP001181693"/>
    </source>
</evidence>
<organism evidence="9 10">
    <name type="scientific">Pyxicephalus adspersus</name>
    <name type="common">African bullfrog</name>
    <dbReference type="NCBI Taxonomy" id="30357"/>
    <lineage>
        <taxon>Eukaryota</taxon>
        <taxon>Metazoa</taxon>
        <taxon>Chordata</taxon>
        <taxon>Craniata</taxon>
        <taxon>Vertebrata</taxon>
        <taxon>Euteleostomi</taxon>
        <taxon>Amphibia</taxon>
        <taxon>Batrachia</taxon>
        <taxon>Anura</taxon>
        <taxon>Neobatrachia</taxon>
        <taxon>Ranoidea</taxon>
        <taxon>Pyxicephalidae</taxon>
        <taxon>Pyxicephalinae</taxon>
        <taxon>Pyxicephalus</taxon>
    </lineage>
</organism>
<dbReference type="InterPro" id="IPR006612">
    <property type="entry name" value="THAP_Znf"/>
</dbReference>
<dbReference type="Pfam" id="PF05485">
    <property type="entry name" value="THAP"/>
    <property type="match status" value="2"/>
</dbReference>
<dbReference type="Proteomes" id="UP001181693">
    <property type="component" value="Unassembled WGS sequence"/>
</dbReference>
<keyword evidence="10" id="KW-1185">Reference proteome</keyword>
<evidence type="ECO:0000256" key="6">
    <source>
        <dbReference type="SAM" id="Coils"/>
    </source>
</evidence>
<feature type="region of interest" description="Disordered" evidence="7">
    <location>
        <begin position="62"/>
        <end position="94"/>
    </location>
</feature>
<feature type="domain" description="THAP-type" evidence="8">
    <location>
        <begin position="1"/>
        <end position="62"/>
    </location>
</feature>
<dbReference type="Gene3D" id="6.20.210.20">
    <property type="entry name" value="THAP domain"/>
    <property type="match status" value="1"/>
</dbReference>
<evidence type="ECO:0000259" key="8">
    <source>
        <dbReference type="PROSITE" id="PS50950"/>
    </source>
</evidence>
<keyword evidence="2 5" id="KW-0863">Zinc-finger</keyword>
<dbReference type="EMBL" id="DYDO01000003">
    <property type="protein sequence ID" value="DBA28411.1"/>
    <property type="molecule type" value="Genomic_DNA"/>
</dbReference>
<dbReference type="SMART" id="SM00980">
    <property type="entry name" value="THAP"/>
    <property type="match status" value="2"/>
</dbReference>
<proteinExistence type="predicted"/>